<sequence>MSWFKRNRGSNSSNEPSPSKDRSNTDPDTCLDVFRSHWQQASAIINNKSRNKDDFSSDEVEIVIHNIGQMVTLLVSEDGEEGMPGPILNFFLEKDILELFCSWCSRSKEHAVKLKHEQLRMFEMLISQSKQLLLIHKSVIRPLVKLLSACTDGNLQSSETYDIEHRLVLVLHQACVCISQQFLILESFFCTNTDHGPTRFLLFSLLIPYIHREGPVGQHARDALLLIMTMSTKHPHIGQYIASNSDFCPVLAAGLSGLYSSLPRKIPNPSENWYMLTNDDCLAIPELQMFLNSLEFCNAVVQIAHPMVKEQLTKYIYDGFLLPVLGPALHQNSRDEVTTATAYLDLFLRRLTEPALIRVFLLFILTERNDEIIILDSLITRINSSSRLSLVSLALFKTLVELHCEDVMFQLVFKYLIPCTHVMVSQRRAVKDLDMYSKSAERFLSLRPSCCLAQSPEEPRAVSPQIINSTPYEMIEVSTNNFNPETTSTPSGNRLKDISSYVEITISGDNKSTNDITKIQPKSAVPNRAMSPVMDGTLSPFNFNKTSPFLSALFCKLEGMMQNTLYSNLLLTGILSQLAAYPQPLLRSFLLNHNLVFQPTFKSLVQVLSSVRHKVDTYSYAVHNFSQLLMKARKNLYNREDSILNRSERSFSTPVPVNSSPVQTIQTRRMTFTDLLFRKNSPKRPSTLASTKKGSQLQRVPLRGGVGYRYINSKQTESLDSPEGTLKTWNAVYCAIVLEEFLKELAALAQEHAVLHFEDSFNSRH</sequence>
<accession>V4BC27</accession>
<protein>
    <recommendedName>
        <fullName evidence="3">FHF complex subunit HOOK-interacting protein C-terminal domain-containing protein</fullName>
    </recommendedName>
</protein>
<reference evidence="4 5" key="1">
    <citation type="journal article" date="2013" name="Nature">
        <title>Insights into bilaterian evolution from three spiralian genomes.</title>
        <authorList>
            <person name="Simakov O."/>
            <person name="Marletaz F."/>
            <person name="Cho S.J."/>
            <person name="Edsinger-Gonzales E."/>
            <person name="Havlak P."/>
            <person name="Hellsten U."/>
            <person name="Kuo D.H."/>
            <person name="Larsson T."/>
            <person name="Lv J."/>
            <person name="Arendt D."/>
            <person name="Savage R."/>
            <person name="Osoegawa K."/>
            <person name="de Jong P."/>
            <person name="Grimwood J."/>
            <person name="Chapman J.A."/>
            <person name="Shapiro H."/>
            <person name="Aerts A."/>
            <person name="Otillar R.P."/>
            <person name="Terry A.Y."/>
            <person name="Boore J.L."/>
            <person name="Grigoriev I.V."/>
            <person name="Lindberg D.R."/>
            <person name="Seaver E.C."/>
            <person name="Weisblat D.A."/>
            <person name="Putnam N.H."/>
            <person name="Rokhsar D.S."/>
        </authorList>
    </citation>
    <scope>NUCLEOTIDE SEQUENCE [LARGE SCALE GENOMIC DNA]</scope>
</reference>
<dbReference type="InterPro" id="IPR019384">
    <property type="entry name" value="FHIP"/>
</dbReference>
<evidence type="ECO:0000256" key="2">
    <source>
        <dbReference type="SAM" id="MobiDB-lite"/>
    </source>
</evidence>
<organism evidence="4 5">
    <name type="scientific">Lottia gigantea</name>
    <name type="common">Giant owl limpet</name>
    <dbReference type="NCBI Taxonomy" id="225164"/>
    <lineage>
        <taxon>Eukaryota</taxon>
        <taxon>Metazoa</taxon>
        <taxon>Spiralia</taxon>
        <taxon>Lophotrochozoa</taxon>
        <taxon>Mollusca</taxon>
        <taxon>Gastropoda</taxon>
        <taxon>Patellogastropoda</taxon>
        <taxon>Lottioidea</taxon>
        <taxon>Lottiidae</taxon>
        <taxon>Lottia</taxon>
    </lineage>
</organism>
<dbReference type="OrthoDB" id="6287422at2759"/>
<proteinExistence type="inferred from homology"/>
<evidence type="ECO:0000259" key="3">
    <source>
        <dbReference type="Pfam" id="PF19314"/>
    </source>
</evidence>
<evidence type="ECO:0000313" key="4">
    <source>
        <dbReference type="EMBL" id="ESP03652.1"/>
    </source>
</evidence>
<dbReference type="Proteomes" id="UP000030746">
    <property type="component" value="Unassembled WGS sequence"/>
</dbReference>
<dbReference type="Pfam" id="PF10257">
    <property type="entry name" value="RAI16-like"/>
    <property type="match status" value="1"/>
</dbReference>
<dbReference type="RefSeq" id="XP_009045626.1">
    <property type="nucleotide sequence ID" value="XM_009047378.1"/>
</dbReference>
<feature type="domain" description="FHF complex subunit HOOK-interacting protein C-terminal" evidence="3">
    <location>
        <begin position="547"/>
        <end position="638"/>
    </location>
</feature>
<keyword evidence="5" id="KW-1185">Reference proteome</keyword>
<feature type="region of interest" description="Disordered" evidence="2">
    <location>
        <begin position="1"/>
        <end position="26"/>
    </location>
</feature>
<dbReference type="InterPro" id="IPR045669">
    <property type="entry name" value="FHIP_C"/>
</dbReference>
<dbReference type="CTD" id="20233872"/>
<dbReference type="EMBL" id="KB199929">
    <property type="protein sequence ID" value="ESP03652.1"/>
    <property type="molecule type" value="Genomic_DNA"/>
</dbReference>
<dbReference type="PANTHER" id="PTHR21705:SF11">
    <property type="entry name" value="FHIP FAMILY PROTEIN CG3558"/>
    <property type="match status" value="1"/>
</dbReference>
<comment type="similarity">
    <text evidence="1">Belongs to the FHIP family.</text>
</comment>
<dbReference type="AlphaFoldDB" id="V4BC27"/>
<gene>
    <name evidence="4" type="ORF">LOTGIDRAFT_137063</name>
</gene>
<dbReference type="Pfam" id="PF19314">
    <property type="entry name" value="DUF5917"/>
    <property type="match status" value="1"/>
</dbReference>
<dbReference type="STRING" id="225164.V4BC27"/>
<dbReference type="GeneID" id="20233872"/>
<dbReference type="PANTHER" id="PTHR21705">
    <property type="entry name" value="RAI16 PROTEIN-RELATED"/>
    <property type="match status" value="1"/>
</dbReference>
<evidence type="ECO:0000256" key="1">
    <source>
        <dbReference type="ARBA" id="ARBA00024336"/>
    </source>
</evidence>
<evidence type="ECO:0000313" key="5">
    <source>
        <dbReference type="Proteomes" id="UP000030746"/>
    </source>
</evidence>
<dbReference type="OMA" id="WHKINAD"/>
<dbReference type="Pfam" id="PF19311">
    <property type="entry name" value="KELAA"/>
    <property type="match status" value="1"/>
</dbReference>
<name>V4BC27_LOTGI</name>
<dbReference type="InterPro" id="IPR045668">
    <property type="entry name" value="FHIP_KELAA_motif"/>
</dbReference>
<dbReference type="HOGENOM" id="CLU_007807_0_0_1"/>
<dbReference type="KEGG" id="lgi:LOTGIDRAFT_137063"/>